<dbReference type="OrthoDB" id="1936068at2759"/>
<dbReference type="STRING" id="429701.A0A2G9G237"/>
<feature type="region of interest" description="Disordered" evidence="2">
    <location>
        <begin position="575"/>
        <end position="605"/>
    </location>
</feature>
<comment type="caution">
    <text evidence="5">The sequence shown here is derived from an EMBL/GenBank/DDBJ whole genome shotgun (WGS) entry which is preliminary data.</text>
</comment>
<evidence type="ECO:0000313" key="5">
    <source>
        <dbReference type="EMBL" id="PIM99386.1"/>
    </source>
</evidence>
<dbReference type="Proteomes" id="UP000231279">
    <property type="component" value="Unassembled WGS sequence"/>
</dbReference>
<accession>A0A2G9G237</accession>
<evidence type="ECO:0000256" key="3">
    <source>
        <dbReference type="SAM" id="Phobius"/>
    </source>
</evidence>
<proteinExistence type="predicted"/>
<evidence type="ECO:0000259" key="4">
    <source>
        <dbReference type="Pfam" id="PF26581"/>
    </source>
</evidence>
<feature type="coiled-coil region" evidence="1">
    <location>
        <begin position="297"/>
        <end position="545"/>
    </location>
</feature>
<protein>
    <recommendedName>
        <fullName evidence="4">WIT1/2 N-terminal helical bundle domain-containing protein</fullName>
    </recommendedName>
</protein>
<dbReference type="AlphaFoldDB" id="A0A2G9G237"/>
<evidence type="ECO:0000256" key="1">
    <source>
        <dbReference type="SAM" id="Coils"/>
    </source>
</evidence>
<feature type="transmembrane region" description="Helical" evidence="3">
    <location>
        <begin position="639"/>
        <end position="658"/>
    </location>
</feature>
<evidence type="ECO:0000256" key="2">
    <source>
        <dbReference type="SAM" id="MobiDB-lite"/>
    </source>
</evidence>
<dbReference type="EMBL" id="NKXS01007619">
    <property type="protein sequence ID" value="PIM99386.1"/>
    <property type="molecule type" value="Genomic_DNA"/>
</dbReference>
<keyword evidence="6" id="KW-1185">Reference proteome</keyword>
<keyword evidence="3" id="KW-1133">Transmembrane helix</keyword>
<keyword evidence="1" id="KW-0175">Coiled coil</keyword>
<organism evidence="5 6">
    <name type="scientific">Handroanthus impetiginosus</name>
    <dbReference type="NCBI Taxonomy" id="429701"/>
    <lineage>
        <taxon>Eukaryota</taxon>
        <taxon>Viridiplantae</taxon>
        <taxon>Streptophyta</taxon>
        <taxon>Embryophyta</taxon>
        <taxon>Tracheophyta</taxon>
        <taxon>Spermatophyta</taxon>
        <taxon>Magnoliopsida</taxon>
        <taxon>eudicotyledons</taxon>
        <taxon>Gunneridae</taxon>
        <taxon>Pentapetalae</taxon>
        <taxon>asterids</taxon>
        <taxon>lamiids</taxon>
        <taxon>Lamiales</taxon>
        <taxon>Bignoniaceae</taxon>
        <taxon>Crescentiina</taxon>
        <taxon>Tabebuia alliance</taxon>
        <taxon>Handroanthus</taxon>
    </lineage>
</organism>
<evidence type="ECO:0000313" key="6">
    <source>
        <dbReference type="Proteomes" id="UP000231279"/>
    </source>
</evidence>
<dbReference type="PANTHER" id="PTHR35705">
    <property type="entry name" value="WPP DOMAIN-INTERACTING TAIL-ANCHORED PROTEIN 1"/>
    <property type="match status" value="1"/>
</dbReference>
<keyword evidence="3" id="KW-0472">Membrane</keyword>
<dbReference type="PANTHER" id="PTHR35705:SF1">
    <property type="entry name" value="WPP DOMAIN-INTERACTING TAIL-ANCHORED PROTEIN 1"/>
    <property type="match status" value="1"/>
</dbReference>
<feature type="domain" description="WIT1/2 N-terminal helical bundle" evidence="4">
    <location>
        <begin position="42"/>
        <end position="180"/>
    </location>
</feature>
<dbReference type="SUPFAM" id="SSF57997">
    <property type="entry name" value="Tropomyosin"/>
    <property type="match status" value="1"/>
</dbReference>
<gene>
    <name evidence="5" type="ORF">CDL12_28119</name>
</gene>
<dbReference type="InterPro" id="IPR058610">
    <property type="entry name" value="WIT1_2_N"/>
</dbReference>
<feature type="compositionally biased region" description="Polar residues" evidence="2">
    <location>
        <begin position="584"/>
        <end position="598"/>
    </location>
</feature>
<dbReference type="InterPro" id="IPR039976">
    <property type="entry name" value="WIT1/WIT2"/>
</dbReference>
<name>A0A2G9G237_9LAMI</name>
<reference evidence="6" key="1">
    <citation type="journal article" date="2018" name="Gigascience">
        <title>Genome assembly of the Pink Ipe (Handroanthus impetiginosus, Bignoniaceae), a highly valued, ecologically keystone Neotropical timber forest tree.</title>
        <authorList>
            <person name="Silva-Junior O.B."/>
            <person name="Grattapaglia D."/>
            <person name="Novaes E."/>
            <person name="Collevatti R.G."/>
        </authorList>
    </citation>
    <scope>NUCLEOTIDE SEQUENCE [LARGE SCALE GENOMIC DNA]</scope>
    <source>
        <strain evidence="6">cv. UFG-1</strain>
    </source>
</reference>
<keyword evidence="3" id="KW-0812">Transmembrane</keyword>
<sequence>MDSDSIQDRPVSVENVSSAEMEAESINIDSLEVVSSGGTHELESAVKILTRAELDLACSSEKLVNLDLLLMHVASRENDFEAFASEEKHTLEGPVQKALEFDILYWFLDSEVRVLESFLTALQTEIGSSRGFISSFKQLGDAFGVMEEKVQDCENSLKQSFERLEDIKVQSSKFRRILLASSGDENWKDDRALAGLENGSISDSNAKIKMQTAEQQRNILRMLEKSLAREMDLEKKLTESRQTEEDLKHWLQQEVFCMEAEFEDMWERLFESENSAEILLGVSKELFGQAQMAQLCKNESIQREEELRSQLQDLNEQLKEKDSVLQGAESSRNELVEKVNSLEQKLGEFESQLQLVKDSSEQLKGKAAEAEKKAETAEAECELLRESNVELNEDVSRLKSNLADATEKAEQLERRLKDSEIKRLHAEASAEASQEKQNMLDCTIKDMENLIKDLKAMVLKAESQTESAEEKCIILSESNAELFEEVNLLRRKMEHMEVSLHQANEAKKETAKDIRVRTKLITDLVMQLALERERLHKQISSLTKEKKVALKYLQQIKNPSVTVIGSDDAKVKESVLSENDRKNGTSSKEINEETTGSSAADDEIREDLSTTDIKTDDADSSSNLNTVRNIDARQLKFKYIFMVVLVLVIPLFAAFLFLQ</sequence>
<dbReference type="Pfam" id="PF26581">
    <property type="entry name" value="WIT1_2_N"/>
    <property type="match status" value="1"/>
</dbReference>